<evidence type="ECO:0000256" key="9">
    <source>
        <dbReference type="ARBA" id="ARBA00022729"/>
    </source>
</evidence>
<keyword evidence="17" id="KW-0325">Glycoprotein</keyword>
<dbReference type="AlphaFoldDB" id="A0AAP0DWD3"/>
<keyword evidence="10" id="KW-0677">Repeat</keyword>
<dbReference type="SUPFAM" id="SSF56112">
    <property type="entry name" value="Protein kinase-like (PK-like)"/>
    <property type="match status" value="4"/>
</dbReference>
<evidence type="ECO:0000256" key="21">
    <source>
        <dbReference type="ARBA" id="ARBA00048679"/>
    </source>
</evidence>
<feature type="domain" description="Protein kinase" evidence="22">
    <location>
        <begin position="256"/>
        <end position="569"/>
    </location>
</feature>
<evidence type="ECO:0000256" key="1">
    <source>
        <dbReference type="ARBA" id="ARBA00004162"/>
    </source>
</evidence>
<keyword evidence="6" id="KW-0433">Leucine-rich repeat</keyword>
<dbReference type="InterPro" id="IPR045272">
    <property type="entry name" value="ANXUR1/2-like"/>
</dbReference>
<dbReference type="InterPro" id="IPR011009">
    <property type="entry name" value="Kinase-like_dom_sf"/>
</dbReference>
<keyword evidence="11" id="KW-0547">Nucleotide-binding</keyword>
<evidence type="ECO:0000256" key="11">
    <source>
        <dbReference type="ARBA" id="ARBA00022741"/>
    </source>
</evidence>
<evidence type="ECO:0000256" key="20">
    <source>
        <dbReference type="ARBA" id="ARBA00048329"/>
    </source>
</evidence>
<evidence type="ECO:0000256" key="17">
    <source>
        <dbReference type="ARBA" id="ARBA00023180"/>
    </source>
</evidence>
<dbReference type="Pfam" id="PF07714">
    <property type="entry name" value="PK_Tyr_Ser-Thr"/>
    <property type="match status" value="3"/>
</dbReference>
<evidence type="ECO:0000256" key="15">
    <source>
        <dbReference type="ARBA" id="ARBA00023136"/>
    </source>
</evidence>
<evidence type="ECO:0000256" key="8">
    <source>
        <dbReference type="ARBA" id="ARBA00022692"/>
    </source>
</evidence>
<keyword evidence="12" id="KW-0418">Kinase</keyword>
<keyword evidence="14" id="KW-1133">Transmembrane helix</keyword>
<comment type="catalytic activity">
    <reaction evidence="21">
        <text>L-seryl-[protein] + ATP = O-phospho-L-seryl-[protein] + ADP + H(+)</text>
        <dbReference type="Rhea" id="RHEA:17989"/>
        <dbReference type="Rhea" id="RHEA-COMP:9863"/>
        <dbReference type="Rhea" id="RHEA-COMP:11604"/>
        <dbReference type="ChEBI" id="CHEBI:15378"/>
        <dbReference type="ChEBI" id="CHEBI:29999"/>
        <dbReference type="ChEBI" id="CHEBI:30616"/>
        <dbReference type="ChEBI" id="CHEBI:83421"/>
        <dbReference type="ChEBI" id="CHEBI:456216"/>
        <dbReference type="EC" id="2.7.11.1"/>
    </reaction>
</comment>
<dbReference type="InterPro" id="IPR008271">
    <property type="entry name" value="Ser/Thr_kinase_AS"/>
</dbReference>
<evidence type="ECO:0000256" key="6">
    <source>
        <dbReference type="ARBA" id="ARBA00022614"/>
    </source>
</evidence>
<dbReference type="GO" id="GO:0009506">
    <property type="term" value="C:plasmodesma"/>
    <property type="evidence" value="ECO:0007669"/>
    <property type="project" value="TreeGrafter"/>
</dbReference>
<feature type="domain" description="Protein kinase" evidence="22">
    <location>
        <begin position="906"/>
        <end position="1162"/>
    </location>
</feature>
<dbReference type="SMART" id="SM00220">
    <property type="entry name" value="S_TKc"/>
    <property type="match status" value="2"/>
</dbReference>
<comment type="catalytic activity">
    <reaction evidence="18">
        <text>L-threonyl-[protein] + ATP = O-phospho-L-threonyl-[protein] + ADP + H(+)</text>
        <dbReference type="Rhea" id="RHEA:46608"/>
        <dbReference type="Rhea" id="RHEA-COMP:11060"/>
        <dbReference type="Rhea" id="RHEA-COMP:11605"/>
        <dbReference type="ChEBI" id="CHEBI:15378"/>
        <dbReference type="ChEBI" id="CHEBI:30013"/>
        <dbReference type="ChEBI" id="CHEBI:30616"/>
        <dbReference type="ChEBI" id="CHEBI:61977"/>
        <dbReference type="ChEBI" id="CHEBI:456216"/>
        <dbReference type="EC" id="2.7.11.25"/>
    </reaction>
</comment>
<dbReference type="FunFam" id="1.10.510.10:FF:000358">
    <property type="entry name" value="Putative leucine-rich repeat receptor-like serine/threonine-protein kinase"/>
    <property type="match status" value="1"/>
</dbReference>
<evidence type="ECO:0000256" key="3">
    <source>
        <dbReference type="ARBA" id="ARBA00022475"/>
    </source>
</evidence>
<sequence length="1165" mass="132305">MLERFKNKNIASILGYCEEENENIIVYEQAFHGTLDQHLCDATLTWSQRLQICLGVARALNYIHYDVIHCDINSSKIFIDKDWEPKIYGFERSTEYPPSWRHRLLLSNNMTPKYDVYSFGLLLFEVLCGRKPKITIDGDLEEPDNIIDPNLRKPMIENDDIQKKLDKIIDPRLREQMSAQSLEHFLNLASNCLNQHSVQRTTMDQIVKVLLDLLEDQLSYENLKEHLIDEGTSSKSLMMDFLTIPLSKIKQATNDFSKARCVGSGGFGDVFRAKLDVLNVQSPSSIKGKCKDELPKKRKTVAIKRMSRIDETSTQGFLTEIELLTSCKHQNIVSLLGYCREAGEMILVYEYAFGGSLSNYLTSVSKNVDLTWAQRLKLCLDVARGINYLHTKMEGKPMIIHRDIKSDNILLDKNLIAKVADFGLSKFHKLNLMKQQASTVNTKHIAGTPYYMDPEFYSTGNYKRASDVYSFGVVLFEVLCGRMTYDQIYLHENDNGLAPIARRRFTEGTLKELIDPKMIDYNDDIFIFNGGPNENSFNTFSKIAYECLAESQAKRPTMEVIINALQNALNLQGESIILPRFRLSDIKSATKDFDETHCIGLYTNGTLYRSAELDHFGNHNGLMLTKGKNNNNNNDHAKKQRTNVAIKRFSGGNSRQVKQESFAELEMLTHYKQSEIVSLLGFCDEGAEMIFVYDCDPSKKSLGDYLKSVDSMNDLTWTHRLHMCLEIAHGVKYLHTHMAKHIGIKSANIVLDKHCHAKIAYFGIYSELHPANQELGMKVYEDPEGKSEIKSDIYSFGVILFEIFCGRLAYDPVHLGVNDKGLAPIARLYFKDGTIERLMDPKLKEENEEEDDFTSIRGPNQDSLDTFLKIAYQCLGEAADRPSIEIVISGLKRALNFDSASPSVSWMKGRLLGRGSLGGVYFGFNSDSGEMCAMKEVTLFSDDAKLKESAKQLSQEVSLLSQLRHPNIVRYYGSEMVDNKLYIYLEYVSGGSIHKLLQEYGPFGELLIRSYTQQILSGLAYLHAKYTIHRDIKGANILIDHNGRVKLADFGMAKHITGYTSLLTFKESPYWMAPEIIKNTNGYNLAVDIWSLGCTVLEMATTKPPWSQYEGVAALFKIGNSKELPVIPDHLSNEGKDFVRHCLQRDPLNRPTATQLLDHPFVKNY</sequence>
<comment type="subcellular location">
    <subcellularLocation>
        <location evidence="1">Cell membrane</location>
        <topology evidence="1">Single-pass membrane protein</topology>
    </subcellularLocation>
</comment>
<dbReference type="GO" id="GO:0005886">
    <property type="term" value="C:plasma membrane"/>
    <property type="evidence" value="ECO:0007669"/>
    <property type="project" value="UniProtKB-SubCell"/>
</dbReference>
<dbReference type="GO" id="GO:0005524">
    <property type="term" value="F:ATP binding"/>
    <property type="evidence" value="ECO:0007669"/>
    <property type="project" value="UniProtKB-KW"/>
</dbReference>
<evidence type="ECO:0000313" key="23">
    <source>
        <dbReference type="EMBL" id="KAK9080257.1"/>
    </source>
</evidence>
<keyword evidence="9" id="KW-0732">Signal</keyword>
<feature type="domain" description="Protein kinase" evidence="22">
    <location>
        <begin position="593"/>
        <end position="895"/>
    </location>
</feature>
<comment type="catalytic activity">
    <reaction evidence="19">
        <text>L-threonyl-[protein] + ATP = O-phospho-L-threonyl-[protein] + ADP + H(+)</text>
        <dbReference type="Rhea" id="RHEA:46608"/>
        <dbReference type="Rhea" id="RHEA-COMP:11060"/>
        <dbReference type="Rhea" id="RHEA-COMP:11605"/>
        <dbReference type="ChEBI" id="CHEBI:15378"/>
        <dbReference type="ChEBI" id="CHEBI:30013"/>
        <dbReference type="ChEBI" id="CHEBI:30616"/>
        <dbReference type="ChEBI" id="CHEBI:61977"/>
        <dbReference type="ChEBI" id="CHEBI:456216"/>
        <dbReference type="EC" id="2.7.11.1"/>
    </reaction>
</comment>
<evidence type="ECO:0000256" key="16">
    <source>
        <dbReference type="ARBA" id="ARBA00023170"/>
    </source>
</evidence>
<dbReference type="PANTHER" id="PTHR27003">
    <property type="entry name" value="OS07G0166700 PROTEIN"/>
    <property type="match status" value="1"/>
</dbReference>
<evidence type="ECO:0000256" key="4">
    <source>
        <dbReference type="ARBA" id="ARBA00022527"/>
    </source>
</evidence>
<gene>
    <name evidence="23" type="ORF">SSX86_001933</name>
</gene>
<keyword evidence="15" id="KW-0472">Membrane</keyword>
<dbReference type="Proteomes" id="UP001408789">
    <property type="component" value="Unassembled WGS sequence"/>
</dbReference>
<dbReference type="EMBL" id="JBCNJP010000003">
    <property type="protein sequence ID" value="KAK9080257.1"/>
    <property type="molecule type" value="Genomic_DNA"/>
</dbReference>
<dbReference type="InterPro" id="IPR000719">
    <property type="entry name" value="Prot_kinase_dom"/>
</dbReference>
<proteinExistence type="inferred from homology"/>
<keyword evidence="3" id="KW-1003">Cell membrane</keyword>
<keyword evidence="24" id="KW-1185">Reference proteome</keyword>
<dbReference type="PROSITE" id="PS50011">
    <property type="entry name" value="PROTEIN_KINASE_DOM"/>
    <property type="match status" value="4"/>
</dbReference>
<accession>A0AAP0DWD3</accession>
<evidence type="ECO:0000256" key="5">
    <source>
        <dbReference type="ARBA" id="ARBA00022553"/>
    </source>
</evidence>
<dbReference type="Gene3D" id="1.10.510.10">
    <property type="entry name" value="Transferase(Phosphotransferase) domain 1"/>
    <property type="match status" value="4"/>
</dbReference>
<protein>
    <recommendedName>
        <fullName evidence="22">Protein kinase domain-containing protein</fullName>
    </recommendedName>
</protein>
<evidence type="ECO:0000256" key="19">
    <source>
        <dbReference type="ARBA" id="ARBA00047899"/>
    </source>
</evidence>
<feature type="domain" description="Protein kinase" evidence="22">
    <location>
        <begin position="1"/>
        <end position="214"/>
    </location>
</feature>
<evidence type="ECO:0000256" key="2">
    <source>
        <dbReference type="ARBA" id="ARBA00006529"/>
    </source>
</evidence>
<name>A0AAP0DWD3_9ASTR</name>
<evidence type="ECO:0000256" key="14">
    <source>
        <dbReference type="ARBA" id="ARBA00022989"/>
    </source>
</evidence>
<keyword evidence="16" id="KW-0675">Receptor</keyword>
<dbReference type="Gene3D" id="3.30.200.20">
    <property type="entry name" value="Phosphorylase Kinase, domain 1"/>
    <property type="match status" value="2"/>
</dbReference>
<keyword evidence="7" id="KW-0808">Transferase</keyword>
<evidence type="ECO:0000256" key="12">
    <source>
        <dbReference type="ARBA" id="ARBA00022777"/>
    </source>
</evidence>
<keyword evidence="8" id="KW-0812">Transmembrane</keyword>
<dbReference type="Pfam" id="PF00069">
    <property type="entry name" value="Pkinase"/>
    <property type="match status" value="1"/>
</dbReference>
<keyword evidence="13" id="KW-0067">ATP-binding</keyword>
<evidence type="ECO:0000259" key="22">
    <source>
        <dbReference type="PROSITE" id="PS50011"/>
    </source>
</evidence>
<comment type="similarity">
    <text evidence="2">Belongs to the protein kinase superfamily. STE Ser/Thr protein kinase family. MAP kinase kinase kinase subfamily.</text>
</comment>
<evidence type="ECO:0000256" key="7">
    <source>
        <dbReference type="ARBA" id="ARBA00022679"/>
    </source>
</evidence>
<dbReference type="PANTHER" id="PTHR27003:SF471">
    <property type="entry name" value="VASCULAR ENDOTHELIAL GROWTH FACTOR RECEPTOR 2 (VEGFR2)-RELATED"/>
    <property type="match status" value="1"/>
</dbReference>
<evidence type="ECO:0000256" key="10">
    <source>
        <dbReference type="ARBA" id="ARBA00022737"/>
    </source>
</evidence>
<dbReference type="GO" id="GO:0004709">
    <property type="term" value="F:MAP kinase kinase kinase activity"/>
    <property type="evidence" value="ECO:0007669"/>
    <property type="project" value="UniProtKB-EC"/>
</dbReference>
<dbReference type="InterPro" id="IPR001245">
    <property type="entry name" value="Ser-Thr/Tyr_kinase_cat_dom"/>
</dbReference>
<reference evidence="23 24" key="1">
    <citation type="submission" date="2024-04" db="EMBL/GenBank/DDBJ databases">
        <title>The reference genome of an endangered Asteraceae, Deinandra increscens subsp. villosa, native to the Central Coast of California.</title>
        <authorList>
            <person name="Guilliams M."/>
            <person name="Hasenstab-Lehman K."/>
            <person name="Meyer R."/>
            <person name="Mcevoy S."/>
        </authorList>
    </citation>
    <scope>NUCLEOTIDE SEQUENCE [LARGE SCALE GENOMIC DNA]</scope>
    <source>
        <tissue evidence="23">Leaf</tissue>
    </source>
</reference>
<evidence type="ECO:0000313" key="24">
    <source>
        <dbReference type="Proteomes" id="UP001408789"/>
    </source>
</evidence>
<organism evidence="23 24">
    <name type="scientific">Deinandra increscens subsp. villosa</name>
    <dbReference type="NCBI Taxonomy" id="3103831"/>
    <lineage>
        <taxon>Eukaryota</taxon>
        <taxon>Viridiplantae</taxon>
        <taxon>Streptophyta</taxon>
        <taxon>Embryophyta</taxon>
        <taxon>Tracheophyta</taxon>
        <taxon>Spermatophyta</taxon>
        <taxon>Magnoliopsida</taxon>
        <taxon>eudicotyledons</taxon>
        <taxon>Gunneridae</taxon>
        <taxon>Pentapetalae</taxon>
        <taxon>asterids</taxon>
        <taxon>campanulids</taxon>
        <taxon>Asterales</taxon>
        <taxon>Asteraceae</taxon>
        <taxon>Asteroideae</taxon>
        <taxon>Heliantheae alliance</taxon>
        <taxon>Madieae</taxon>
        <taxon>Madiinae</taxon>
        <taxon>Deinandra</taxon>
    </lineage>
</organism>
<dbReference type="GO" id="GO:0004714">
    <property type="term" value="F:transmembrane receptor protein tyrosine kinase activity"/>
    <property type="evidence" value="ECO:0007669"/>
    <property type="project" value="InterPro"/>
</dbReference>
<keyword evidence="5" id="KW-0597">Phosphoprotein</keyword>
<comment type="catalytic activity">
    <reaction evidence="20">
        <text>L-seryl-[protein] + ATP = O-phospho-L-seryl-[protein] + ADP + H(+)</text>
        <dbReference type="Rhea" id="RHEA:17989"/>
        <dbReference type="Rhea" id="RHEA-COMP:9863"/>
        <dbReference type="Rhea" id="RHEA-COMP:11604"/>
        <dbReference type="ChEBI" id="CHEBI:15378"/>
        <dbReference type="ChEBI" id="CHEBI:29999"/>
        <dbReference type="ChEBI" id="CHEBI:30616"/>
        <dbReference type="ChEBI" id="CHEBI:83421"/>
        <dbReference type="ChEBI" id="CHEBI:456216"/>
        <dbReference type="EC" id="2.7.11.25"/>
    </reaction>
</comment>
<evidence type="ECO:0000256" key="13">
    <source>
        <dbReference type="ARBA" id="ARBA00022840"/>
    </source>
</evidence>
<dbReference type="FunFam" id="1.10.510.10:FF:000186">
    <property type="entry name" value="Mitogen-activated protein kinase kinase kinase"/>
    <property type="match status" value="1"/>
</dbReference>
<comment type="caution">
    <text evidence="23">The sequence shown here is derived from an EMBL/GenBank/DDBJ whole genome shotgun (WGS) entry which is preliminary data.</text>
</comment>
<dbReference type="PROSITE" id="PS00108">
    <property type="entry name" value="PROTEIN_KINASE_ST"/>
    <property type="match status" value="1"/>
</dbReference>
<dbReference type="CDD" id="cd06632">
    <property type="entry name" value="STKc_MEKK1_plant"/>
    <property type="match status" value="1"/>
</dbReference>
<evidence type="ECO:0000256" key="18">
    <source>
        <dbReference type="ARBA" id="ARBA00047559"/>
    </source>
</evidence>
<keyword evidence="4" id="KW-0723">Serine/threonine-protein kinase</keyword>